<dbReference type="Pfam" id="PF02515">
    <property type="entry name" value="CoA_transf_3"/>
    <property type="match status" value="1"/>
</dbReference>
<dbReference type="InterPro" id="IPR003673">
    <property type="entry name" value="CoA-Trfase_fam_III"/>
</dbReference>
<dbReference type="PANTHER" id="PTHR48207:SF3">
    <property type="entry name" value="SUCCINATE--HYDROXYMETHYLGLUTARATE COA-TRANSFERASE"/>
    <property type="match status" value="1"/>
</dbReference>
<dbReference type="Gene3D" id="3.30.1540.10">
    <property type="entry name" value="formyl-coa transferase, domain 3"/>
    <property type="match status" value="1"/>
</dbReference>
<dbReference type="Proteomes" id="UP000400981">
    <property type="component" value="Unassembled WGS sequence"/>
</dbReference>
<dbReference type="PANTHER" id="PTHR48207">
    <property type="entry name" value="SUCCINATE--HYDROXYMETHYLGLUTARATE COA-TRANSFERASE"/>
    <property type="match status" value="1"/>
</dbReference>
<gene>
    <name evidence="3" type="primary">smtA_2</name>
    <name evidence="3" type="ORF">PEP31012_04226</name>
</gene>
<dbReference type="GO" id="GO:0008410">
    <property type="term" value="F:CoA-transferase activity"/>
    <property type="evidence" value="ECO:0007669"/>
    <property type="project" value="TreeGrafter"/>
</dbReference>
<reference evidence="3 4" key="1">
    <citation type="submission" date="2019-08" db="EMBL/GenBank/DDBJ databases">
        <authorList>
            <person name="Peeters C."/>
        </authorList>
    </citation>
    <scope>NUCLEOTIDE SEQUENCE [LARGE SCALE GENOMIC DNA]</scope>
    <source>
        <strain evidence="3 4">LMG 31012</strain>
    </source>
</reference>
<dbReference type="InterPro" id="IPR044855">
    <property type="entry name" value="CoA-Trfase_III_dom3_sf"/>
</dbReference>
<dbReference type="InterPro" id="IPR023606">
    <property type="entry name" value="CoA-Trfase_III_dom_1_sf"/>
</dbReference>
<evidence type="ECO:0000313" key="4">
    <source>
        <dbReference type="Proteomes" id="UP000400981"/>
    </source>
</evidence>
<dbReference type="InterPro" id="IPR050483">
    <property type="entry name" value="CoA-transferase_III_domain"/>
</dbReference>
<evidence type="ECO:0000313" key="3">
    <source>
        <dbReference type="EMBL" id="VVE41837.1"/>
    </source>
</evidence>
<dbReference type="EMBL" id="CABPSH010000015">
    <property type="protein sequence ID" value="VVE41837.1"/>
    <property type="molecule type" value="Genomic_DNA"/>
</dbReference>
<dbReference type="Gene3D" id="3.40.50.10540">
    <property type="entry name" value="Crotonobetainyl-coa:carnitine coa-transferase, domain 1"/>
    <property type="match status" value="1"/>
</dbReference>
<dbReference type="AlphaFoldDB" id="A0A5E4XZW2"/>
<evidence type="ECO:0000256" key="2">
    <source>
        <dbReference type="SAM" id="MobiDB-lite"/>
    </source>
</evidence>
<accession>A0A5E4XZW2</accession>
<protein>
    <submittedName>
        <fullName evidence="3">Succinyl-CoA--L-malate CoA-transferase alpha subunit</fullName>
        <ecNumber evidence="3">2.8.3.22</ecNumber>
    </submittedName>
</protein>
<feature type="region of interest" description="Disordered" evidence="2">
    <location>
        <begin position="1"/>
        <end position="48"/>
    </location>
</feature>
<proteinExistence type="predicted"/>
<dbReference type="EC" id="2.8.3.22" evidence="3"/>
<keyword evidence="4" id="KW-1185">Reference proteome</keyword>
<evidence type="ECO:0000256" key="1">
    <source>
        <dbReference type="ARBA" id="ARBA00022679"/>
    </source>
</evidence>
<dbReference type="SUPFAM" id="SSF89796">
    <property type="entry name" value="CoA-transferase family III (CaiB/BaiF)"/>
    <property type="match status" value="1"/>
</dbReference>
<sequence length="450" mass="47600">MSKSSSSSHPSQSSPLSPLSQPAESALPQGATAASTAAPSTASPGSGAAGLPARGALAGVKVLELGTLIAGPFAARLLGEFGAEVIKIEDPQHGDPLRKWRKLHPDAGGTSLWWAVQARNKKSVTINLKSAEGQAIVRKLAAQADIVVENFRPGLLERFGLGYEQLSADNPGLVMVRLSGYGQTGPYRDRPGFGAIAESMGGLRHITGYPDLPPPRIGISIGDSIAALHGVIGAMMALHHRNVNGGRGQVVDVALYEAVFNLMESVVPEYSVAGMVRERTGASLPGIVPSNTYACADGMIVVGGNSDPIFKRLMHAIGRPDLAEDPALAHNDGRVPRTQEIDEAIGHWTRARSIDDALAVLQGADVPASRIYTVADMFQDPQFMAREMIQRHTLPDGTPIDLPNITPKLSQTPGHTQWLGPALGEHTEEVLGQLGYDAEHIKTLRENGVI</sequence>
<keyword evidence="1 3" id="KW-0808">Transferase</keyword>
<name>A0A5E4XZW2_9BURK</name>
<organism evidence="3 4">
    <name type="scientific">Pandoraea eparura</name>
    <dbReference type="NCBI Taxonomy" id="2508291"/>
    <lineage>
        <taxon>Bacteria</taxon>
        <taxon>Pseudomonadati</taxon>
        <taxon>Pseudomonadota</taxon>
        <taxon>Betaproteobacteria</taxon>
        <taxon>Burkholderiales</taxon>
        <taxon>Burkholderiaceae</taxon>
        <taxon>Pandoraea</taxon>
    </lineage>
</organism>